<keyword evidence="2 4" id="KW-0418">Kinase</keyword>
<sequence>MLSDKELQILEMIKTNPYLSQQDMAKQLNISRPTLANIISGLMKKGEIIGRAYILPEKNSVIVVGGANVDRKFHLNEVVQYGTSNPSDISISVGGVARNVAENLGRLGSNVKLITLMGKDQDALFIEEASKAYVDLDLVVKLDEEKTGSYSAILNPDGELVLGLANMSIYDLLLPNVLKQFEVTLLNTSCIIADLNCPKETVEYLREIAINRDIKFTIVPVSSSKMKNMPDDLKGVAYFICNLDEAESYLNIRIEKDEDYKKAVQLLLEDGAENVVLTLGERGVYIGNSSGIKHLKPIRVNKVQDVTGAGDAFVGATMYGVLAGESFEDAVRLGLYNASKTIESDYTVRHDLTIEELTNWRNS</sequence>
<dbReference type="InterPro" id="IPR029056">
    <property type="entry name" value="Ribokinase-like"/>
</dbReference>
<dbReference type="Gene3D" id="1.10.10.10">
    <property type="entry name" value="Winged helix-like DNA-binding domain superfamily/Winged helix DNA-binding domain"/>
    <property type="match status" value="1"/>
</dbReference>
<dbReference type="Pfam" id="PF00294">
    <property type="entry name" value="PfkB"/>
    <property type="match status" value="1"/>
</dbReference>
<gene>
    <name evidence="4" type="ORF">SAMN05877842_11828</name>
</gene>
<dbReference type="InterPro" id="IPR036390">
    <property type="entry name" value="WH_DNA-bd_sf"/>
</dbReference>
<dbReference type="InterPro" id="IPR036388">
    <property type="entry name" value="WH-like_DNA-bd_sf"/>
</dbReference>
<dbReference type="AlphaFoldDB" id="A0A285UQ15"/>
<dbReference type="SUPFAM" id="SSF46785">
    <property type="entry name" value="Winged helix' DNA-binding domain"/>
    <property type="match status" value="1"/>
</dbReference>
<protein>
    <submittedName>
        <fullName evidence="4">Sugar/nucleoside kinase (Ribokinase family)</fullName>
    </submittedName>
</protein>
<dbReference type="PANTHER" id="PTHR10584">
    <property type="entry name" value="SUGAR KINASE"/>
    <property type="match status" value="1"/>
</dbReference>
<dbReference type="InterPro" id="IPR002173">
    <property type="entry name" value="Carboh/pur_kinase_PfkB_CS"/>
</dbReference>
<proteinExistence type="predicted"/>
<evidence type="ECO:0000313" key="5">
    <source>
        <dbReference type="Proteomes" id="UP000219252"/>
    </source>
</evidence>
<accession>A0A285UQ15</accession>
<dbReference type="Pfam" id="PF13412">
    <property type="entry name" value="HTH_24"/>
    <property type="match status" value="1"/>
</dbReference>
<dbReference type="CDD" id="cd01941">
    <property type="entry name" value="YeiC_kinase_like"/>
    <property type="match status" value="1"/>
</dbReference>
<dbReference type="InterPro" id="IPR011611">
    <property type="entry name" value="PfkB_dom"/>
</dbReference>
<dbReference type="Gene3D" id="3.40.1190.20">
    <property type="match status" value="1"/>
</dbReference>
<evidence type="ECO:0000259" key="3">
    <source>
        <dbReference type="Pfam" id="PF00294"/>
    </source>
</evidence>
<dbReference type="PROSITE" id="PS00583">
    <property type="entry name" value="PFKB_KINASES_1"/>
    <property type="match status" value="1"/>
</dbReference>
<dbReference type="SUPFAM" id="SSF53613">
    <property type="entry name" value="Ribokinase-like"/>
    <property type="match status" value="1"/>
</dbReference>
<evidence type="ECO:0000256" key="1">
    <source>
        <dbReference type="ARBA" id="ARBA00022679"/>
    </source>
</evidence>
<feature type="domain" description="Carbohydrate kinase PfkB" evidence="3">
    <location>
        <begin position="59"/>
        <end position="347"/>
    </location>
</feature>
<dbReference type="EMBL" id="OBQC01000018">
    <property type="protein sequence ID" value="SOC43970.1"/>
    <property type="molecule type" value="Genomic_DNA"/>
</dbReference>
<dbReference type="PANTHER" id="PTHR10584:SF166">
    <property type="entry name" value="RIBOKINASE"/>
    <property type="match status" value="1"/>
</dbReference>
<keyword evidence="5" id="KW-1185">Reference proteome</keyword>
<name>A0A285UQ15_9BACL</name>
<evidence type="ECO:0000313" key="4">
    <source>
        <dbReference type="EMBL" id="SOC43970.1"/>
    </source>
</evidence>
<organism evidence="4 5">
    <name type="scientific">Ureibacillus acetophenoni</name>
    <dbReference type="NCBI Taxonomy" id="614649"/>
    <lineage>
        <taxon>Bacteria</taxon>
        <taxon>Bacillati</taxon>
        <taxon>Bacillota</taxon>
        <taxon>Bacilli</taxon>
        <taxon>Bacillales</taxon>
        <taxon>Caryophanaceae</taxon>
        <taxon>Ureibacillus</taxon>
    </lineage>
</organism>
<evidence type="ECO:0000256" key="2">
    <source>
        <dbReference type="ARBA" id="ARBA00022777"/>
    </source>
</evidence>
<dbReference type="Proteomes" id="UP000219252">
    <property type="component" value="Unassembled WGS sequence"/>
</dbReference>
<keyword evidence="1" id="KW-0808">Transferase</keyword>
<dbReference type="GO" id="GO:0016301">
    <property type="term" value="F:kinase activity"/>
    <property type="evidence" value="ECO:0007669"/>
    <property type="project" value="UniProtKB-KW"/>
</dbReference>
<reference evidence="5" key="1">
    <citation type="submission" date="2017-08" db="EMBL/GenBank/DDBJ databases">
        <authorList>
            <person name="Varghese N."/>
            <person name="Submissions S."/>
        </authorList>
    </citation>
    <scope>NUCLEOTIDE SEQUENCE [LARGE SCALE GENOMIC DNA]</scope>
    <source>
        <strain evidence="5">JC23</strain>
    </source>
</reference>